<dbReference type="Proteomes" id="UP000034795">
    <property type="component" value="Unassembled WGS sequence"/>
</dbReference>
<name>A0A0G1T7X8_9BACT</name>
<feature type="transmembrane region" description="Helical" evidence="1">
    <location>
        <begin position="102"/>
        <end position="123"/>
    </location>
</feature>
<dbReference type="STRING" id="1618994.UX57_C0003G0005"/>
<comment type="caution">
    <text evidence="3">The sequence shown here is derived from an EMBL/GenBank/DDBJ whole genome shotgun (WGS) entry which is preliminary data.</text>
</comment>
<evidence type="ECO:0000256" key="1">
    <source>
        <dbReference type="SAM" id="Phobius"/>
    </source>
</evidence>
<evidence type="ECO:0008006" key="5">
    <source>
        <dbReference type="Google" id="ProtNLM"/>
    </source>
</evidence>
<keyword evidence="1" id="KW-1133">Transmembrane helix</keyword>
<gene>
    <name evidence="3" type="ORF">UX57_C0003G0005</name>
</gene>
<dbReference type="AlphaFoldDB" id="A0A0G1T7X8"/>
<feature type="transmembrane region" description="Helical" evidence="1">
    <location>
        <begin position="66"/>
        <end position="90"/>
    </location>
</feature>
<evidence type="ECO:0000256" key="2">
    <source>
        <dbReference type="SAM" id="SignalP"/>
    </source>
</evidence>
<proteinExistence type="predicted"/>
<organism evidence="3 4">
    <name type="scientific">Candidatus Uhrbacteria bacterium GW2011_GWE2_46_68</name>
    <dbReference type="NCBI Taxonomy" id="1618994"/>
    <lineage>
        <taxon>Bacteria</taxon>
        <taxon>Candidatus Uhriibacteriota</taxon>
    </lineage>
</organism>
<dbReference type="EMBL" id="LCMS01000003">
    <property type="protein sequence ID" value="KKU41505.1"/>
    <property type="molecule type" value="Genomic_DNA"/>
</dbReference>
<reference evidence="3 4" key="1">
    <citation type="journal article" date="2015" name="Nature">
        <title>rRNA introns, odd ribosomes, and small enigmatic genomes across a large radiation of phyla.</title>
        <authorList>
            <person name="Brown C.T."/>
            <person name="Hug L.A."/>
            <person name="Thomas B.C."/>
            <person name="Sharon I."/>
            <person name="Castelle C.J."/>
            <person name="Singh A."/>
            <person name="Wilkins M.J."/>
            <person name="Williams K.H."/>
            <person name="Banfield J.F."/>
        </authorList>
    </citation>
    <scope>NUCLEOTIDE SEQUENCE [LARGE SCALE GENOMIC DNA]</scope>
</reference>
<keyword evidence="1" id="KW-0472">Membrane</keyword>
<evidence type="ECO:0000313" key="4">
    <source>
        <dbReference type="Proteomes" id="UP000034795"/>
    </source>
</evidence>
<keyword evidence="2" id="KW-0732">Signal</keyword>
<accession>A0A0G1T7X8</accession>
<sequence>MKKISLILSMSFLLSVAALPVFASQICTNDPCVTSEVGVFMDGISRSCGNTGDCSMDDIMQVFHNIGNYVLGISGSLVLLMYVIGGLYLITSRGNTSQVQKGIKYLQVSTVGLVIVFVAYAGVKTLESVLRGGDVLTSESYVTCGPGEINEGEPCGEYMRCSEIGTCESECDLKNTTGDTTGSWMCADVDIIEASGDTPNCVINLCPGDESNQCCYIEF</sequence>
<protein>
    <recommendedName>
        <fullName evidence="5">Transmembrane protein</fullName>
    </recommendedName>
</protein>
<evidence type="ECO:0000313" key="3">
    <source>
        <dbReference type="EMBL" id="KKU41505.1"/>
    </source>
</evidence>
<feature type="signal peptide" evidence="2">
    <location>
        <begin position="1"/>
        <end position="23"/>
    </location>
</feature>
<keyword evidence="1" id="KW-0812">Transmembrane</keyword>
<feature type="chain" id="PRO_5002539813" description="Transmembrane protein" evidence="2">
    <location>
        <begin position="24"/>
        <end position="219"/>
    </location>
</feature>